<protein>
    <recommendedName>
        <fullName evidence="5">DUF1446-domain-containing protein</fullName>
    </recommendedName>
</protein>
<name>A0A9N8PNK8_9PEZI</name>
<dbReference type="AlphaFoldDB" id="A0A9N8PNK8"/>
<reference evidence="3" key="1">
    <citation type="submission" date="2020-06" db="EMBL/GenBank/DDBJ databases">
        <authorList>
            <person name="Onetto C."/>
        </authorList>
    </citation>
    <scope>NUCLEOTIDE SEQUENCE</scope>
</reference>
<dbReference type="Pfam" id="PF07287">
    <property type="entry name" value="AtuA"/>
    <property type="match status" value="1"/>
</dbReference>
<dbReference type="PANTHER" id="PTHR47585">
    <property type="match status" value="1"/>
</dbReference>
<evidence type="ECO:0008006" key="5">
    <source>
        <dbReference type="Google" id="ProtNLM"/>
    </source>
</evidence>
<sequence>MPTERNLRIGNCSGATGDAPHAMARMVREADVDVITGDWLSEMNIAWESIKKAEDPELGYDLGFLRQLTECIDDIAERKTKIITNAGAMNAPVLARKVEELCQSRGHDLVVATILGDDVSHLLKKGKSGHRVLDFPHLDYQEQLLENWNDELKPTCAAAYIGAWGIVAALKEGADIVICGRVTDASPVIGAAAWWYGWSENSYDQLAGTLIAGHLIECGPYATGANFSGFKEFLPELVDLAFPVAEIMPSGSCYITKPDSMNGVVNKFNITSQLLYELQGQMYLNPDVVADIASIRIENTGRDNCVLVSGCKGSPPPPTTKVMVAAPGGWQAETTYYINGLDVQAKAQMMKQQLQKIFSGSQFSKFSAELYGTQADNPSSQQAGTVMLRVFAQARHKEDITAEKFKIPLYSLRMQSYPGYHMNLDFRTMDPKQFYEIFPATIPQVAINHEALVAGRRISIAAPKKTQHYPVQRPSSETMNPVNLATFGPTERRPLGSIVHARSGDKANNSNVGFFVRHADEYSWLQSLLTVDKLIGLLQEDYAGHRIERCEFPNIFATLTNVSVSRIMDFLDGGIASSARIDGLGKGVGEYLRSKHVDVPTMFLHRGAI</sequence>
<evidence type="ECO:0000313" key="3">
    <source>
        <dbReference type="EMBL" id="CAD0107073.1"/>
    </source>
</evidence>
<dbReference type="InterPro" id="IPR010839">
    <property type="entry name" value="AtuA_N"/>
</dbReference>
<dbReference type="OrthoDB" id="10265871at2759"/>
<dbReference type="PANTHER" id="PTHR47585:SF2">
    <property type="entry name" value="DUF1446 DOMAIN PROTEIN (AFU_ORTHOLOGUE AFUA_6G11420)"/>
    <property type="match status" value="1"/>
</dbReference>
<dbReference type="InterPro" id="IPR056362">
    <property type="entry name" value="AtuA-like_ferredoxin_dom"/>
</dbReference>
<organism evidence="3 4">
    <name type="scientific">Aureobasidium uvarum</name>
    <dbReference type="NCBI Taxonomy" id="2773716"/>
    <lineage>
        <taxon>Eukaryota</taxon>
        <taxon>Fungi</taxon>
        <taxon>Dikarya</taxon>
        <taxon>Ascomycota</taxon>
        <taxon>Pezizomycotina</taxon>
        <taxon>Dothideomycetes</taxon>
        <taxon>Dothideomycetidae</taxon>
        <taxon>Dothideales</taxon>
        <taxon>Saccotheciaceae</taxon>
        <taxon>Aureobasidium</taxon>
    </lineage>
</organism>
<dbReference type="Proteomes" id="UP000745764">
    <property type="component" value="Unassembled WGS sequence"/>
</dbReference>
<dbReference type="EMBL" id="CAINUL010000001">
    <property type="protein sequence ID" value="CAD0107073.1"/>
    <property type="molecule type" value="Genomic_DNA"/>
</dbReference>
<proteinExistence type="predicted"/>
<evidence type="ECO:0000313" key="4">
    <source>
        <dbReference type="Proteomes" id="UP000745764"/>
    </source>
</evidence>
<feature type="domain" description="AtuA-like ferredoxin-fold" evidence="2">
    <location>
        <begin position="494"/>
        <end position="597"/>
    </location>
</feature>
<evidence type="ECO:0000259" key="1">
    <source>
        <dbReference type="Pfam" id="PF07287"/>
    </source>
</evidence>
<feature type="non-terminal residue" evidence="3">
    <location>
        <position position="1"/>
    </location>
</feature>
<keyword evidence="4" id="KW-1185">Reference proteome</keyword>
<dbReference type="Pfam" id="PF23544">
    <property type="entry name" value="AtuA_ferredoxin"/>
    <property type="match status" value="1"/>
</dbReference>
<accession>A0A9N8PNK8</accession>
<gene>
    <name evidence="3" type="ORF">AWRI4620_LOCUS1328</name>
</gene>
<evidence type="ECO:0000259" key="2">
    <source>
        <dbReference type="Pfam" id="PF23544"/>
    </source>
</evidence>
<comment type="caution">
    <text evidence="3">The sequence shown here is derived from an EMBL/GenBank/DDBJ whole genome shotgun (WGS) entry which is preliminary data.</text>
</comment>
<feature type="domain" description="Acyclic terpene utilisation N-terminal" evidence="1">
    <location>
        <begin position="7"/>
        <end position="451"/>
    </location>
</feature>